<dbReference type="AlphaFoldDB" id="A0A8T0EG54"/>
<name>A0A8T0EG54_ARGBR</name>
<keyword evidence="3" id="KW-1185">Reference proteome</keyword>
<gene>
    <name evidence="2" type="ORF">HNY73_019077</name>
</gene>
<organism evidence="2 3">
    <name type="scientific">Argiope bruennichi</name>
    <name type="common">Wasp spider</name>
    <name type="synonym">Aranea bruennichi</name>
    <dbReference type="NCBI Taxonomy" id="94029"/>
    <lineage>
        <taxon>Eukaryota</taxon>
        <taxon>Metazoa</taxon>
        <taxon>Ecdysozoa</taxon>
        <taxon>Arthropoda</taxon>
        <taxon>Chelicerata</taxon>
        <taxon>Arachnida</taxon>
        <taxon>Araneae</taxon>
        <taxon>Araneomorphae</taxon>
        <taxon>Entelegynae</taxon>
        <taxon>Araneoidea</taxon>
        <taxon>Araneidae</taxon>
        <taxon>Argiope</taxon>
    </lineage>
</organism>
<keyword evidence="1" id="KW-0732">Signal</keyword>
<reference evidence="2" key="2">
    <citation type="submission" date="2020-06" db="EMBL/GenBank/DDBJ databases">
        <authorList>
            <person name="Sheffer M."/>
        </authorList>
    </citation>
    <scope>NUCLEOTIDE SEQUENCE</scope>
</reference>
<comment type="caution">
    <text evidence="2">The sequence shown here is derived from an EMBL/GenBank/DDBJ whole genome shotgun (WGS) entry which is preliminary data.</text>
</comment>
<feature type="chain" id="PRO_5035750978" evidence="1">
    <location>
        <begin position="19"/>
        <end position="203"/>
    </location>
</feature>
<dbReference type="EMBL" id="JABXBU010002228">
    <property type="protein sequence ID" value="KAF8771697.1"/>
    <property type="molecule type" value="Genomic_DNA"/>
</dbReference>
<evidence type="ECO:0000313" key="2">
    <source>
        <dbReference type="EMBL" id="KAF8771697.1"/>
    </source>
</evidence>
<evidence type="ECO:0000313" key="3">
    <source>
        <dbReference type="Proteomes" id="UP000807504"/>
    </source>
</evidence>
<sequence length="203" mass="23219">MKYLVLFAVAALFGCVQCDKECFRGVFKECMREPVPTDRMTLCDEFKYQIDCVARVANKCNMPFKEDADQLKRSVTTLCSLDGMKAWFDTEKACFKKSVNDKQCTGPLDEATSNLKTSEDFIRANKKVCKLFEPYSNCVEEKVEKNCGTAARHLFDWIYKPFRSMSNSLCEELILPADEKDSRPDNFGLLNIYFTVVGVFFAS</sequence>
<accession>A0A8T0EG54</accession>
<dbReference type="PROSITE" id="PS51257">
    <property type="entry name" value="PROKAR_LIPOPROTEIN"/>
    <property type="match status" value="1"/>
</dbReference>
<evidence type="ECO:0000256" key="1">
    <source>
        <dbReference type="SAM" id="SignalP"/>
    </source>
</evidence>
<dbReference type="Proteomes" id="UP000807504">
    <property type="component" value="Unassembled WGS sequence"/>
</dbReference>
<proteinExistence type="predicted"/>
<feature type="signal peptide" evidence="1">
    <location>
        <begin position="1"/>
        <end position="18"/>
    </location>
</feature>
<protein>
    <submittedName>
        <fullName evidence="2">Uncharacterized protein</fullName>
    </submittedName>
</protein>
<reference evidence="2" key="1">
    <citation type="journal article" date="2020" name="bioRxiv">
        <title>Chromosome-level reference genome of the European wasp spider Argiope bruennichi: a resource for studies on range expansion and evolutionary adaptation.</title>
        <authorList>
            <person name="Sheffer M.M."/>
            <person name="Hoppe A."/>
            <person name="Krehenwinkel H."/>
            <person name="Uhl G."/>
            <person name="Kuss A.W."/>
            <person name="Jensen L."/>
            <person name="Jensen C."/>
            <person name="Gillespie R.G."/>
            <person name="Hoff K.J."/>
            <person name="Prost S."/>
        </authorList>
    </citation>
    <scope>NUCLEOTIDE SEQUENCE</scope>
</reference>